<keyword evidence="2" id="KW-1185">Reference proteome</keyword>
<dbReference type="SUPFAM" id="SSF52540">
    <property type="entry name" value="P-loop containing nucleoside triphosphate hydrolases"/>
    <property type="match status" value="1"/>
</dbReference>
<evidence type="ECO:0000313" key="1">
    <source>
        <dbReference type="EMBL" id="AOR31041.1"/>
    </source>
</evidence>
<dbReference type="KEGG" id="spun:BFF78_08290"/>
<dbReference type="EMBL" id="CP017248">
    <property type="protein sequence ID" value="AOR31041.1"/>
    <property type="molecule type" value="Genomic_DNA"/>
</dbReference>
<evidence type="ECO:0000313" key="2">
    <source>
        <dbReference type="Proteomes" id="UP000094960"/>
    </source>
</evidence>
<accession>A0A1D7Y647</accession>
<dbReference type="AlphaFoldDB" id="A0A1D7Y647"/>
<reference evidence="2" key="1">
    <citation type="submission" date="2016-09" db="EMBL/GenBank/DDBJ databases">
        <title>Streptomyces puniciscabiei strain:TW1S1 Genome sequencing and assembly.</title>
        <authorList>
            <person name="Kim M.-K."/>
            <person name="Kim S.B."/>
        </authorList>
    </citation>
    <scope>NUCLEOTIDE SEQUENCE [LARGE SCALE GENOMIC DNA]</scope>
    <source>
        <strain evidence="2">TW1S1</strain>
    </source>
</reference>
<dbReference type="InterPro" id="IPR027417">
    <property type="entry name" value="P-loop_NTPase"/>
</dbReference>
<evidence type="ECO:0008006" key="3">
    <source>
        <dbReference type="Google" id="ProtNLM"/>
    </source>
</evidence>
<dbReference type="Gene3D" id="3.40.50.300">
    <property type="entry name" value="P-loop containing nucleotide triphosphate hydrolases"/>
    <property type="match status" value="1"/>
</dbReference>
<protein>
    <recommendedName>
        <fullName evidence="3">Chromosome partitioning protein</fullName>
    </recommendedName>
</protein>
<proteinExistence type="predicted"/>
<dbReference type="Proteomes" id="UP000094960">
    <property type="component" value="Chromosome"/>
</dbReference>
<sequence>MRRMVVLGSVTGAPGVTTTALALAAVWPVEADGGVRPVMVEADPSGGDLMIRFGLPASPSLLDVAAAAGQPYPGSLLGAVSELPFGVRAVVAVPGRGPCREAVRLLAGEAGRRVLLGDGRDLGTVLLDVGRLGEDVEPLLQAADQVVLVTRGGAEPLTHVSACGLDVGACAGRLTLAVVGPCPYPADEIANTLGIRRVVFLPWDAKGVAAMNNPKQSALRIAGFRPSPLMTAARMLARQLVDPQESTMRTSATDGGRVTERHEVHLGGRSRTGLVRVPGARESGS</sequence>
<organism evidence="1 2">
    <name type="scientific">Streptomyces fodineus</name>
    <dbReference type="NCBI Taxonomy" id="1904616"/>
    <lineage>
        <taxon>Bacteria</taxon>
        <taxon>Bacillati</taxon>
        <taxon>Actinomycetota</taxon>
        <taxon>Actinomycetes</taxon>
        <taxon>Kitasatosporales</taxon>
        <taxon>Streptomycetaceae</taxon>
        <taxon>Streptomyces</taxon>
    </lineage>
</organism>
<name>A0A1D7Y647_9ACTN</name>
<gene>
    <name evidence="1" type="ORF">BFF78_08290</name>
</gene>